<dbReference type="InterPro" id="IPR016130">
    <property type="entry name" value="Tyr_Pase_AS"/>
</dbReference>
<name>A0AAD5ZT93_9POAL</name>
<evidence type="ECO:0000256" key="3">
    <source>
        <dbReference type="SAM" id="Phobius"/>
    </source>
</evidence>
<sequence>MGISMFVGTAATVFLIPSFCLAKTGLPLLMIPFLYTSFILFIITVVSHTAINLPLVLGKNPKTGQFPFWSILLFFPFLLFSRLYFHFKRIKRRGEPLYNEIDDELYLGGWPRSKRDMPPGDLSVIDCTCDLPHSGLIDPEDYICIGAFDTRSPLPWQIELAVRWACAKRVTGRKIYIHCAFGHGRSACVMCALLVTLGIAESWKEAEKIICKKRPRIKMNRLHRSTLEEWSKIRSPLKL</sequence>
<dbReference type="EMBL" id="JAMRDG010000001">
    <property type="protein sequence ID" value="KAJ3703576.1"/>
    <property type="molecule type" value="Genomic_DNA"/>
</dbReference>
<dbReference type="CDD" id="cd14527">
    <property type="entry name" value="DSP_bac"/>
    <property type="match status" value="1"/>
</dbReference>
<dbReference type="GO" id="GO:0004721">
    <property type="term" value="F:phosphoprotein phosphatase activity"/>
    <property type="evidence" value="ECO:0007669"/>
    <property type="project" value="UniProtKB-KW"/>
</dbReference>
<proteinExistence type="predicted"/>
<accession>A0AAD5ZT93</accession>
<evidence type="ECO:0000256" key="2">
    <source>
        <dbReference type="ARBA" id="ARBA00022912"/>
    </source>
</evidence>
<keyword evidence="3" id="KW-0812">Transmembrane</keyword>
<feature type="transmembrane region" description="Helical" evidence="3">
    <location>
        <begin position="66"/>
        <end position="85"/>
    </location>
</feature>
<protein>
    <recommendedName>
        <fullName evidence="4">Tyrosine specific protein phosphatases domain-containing protein</fullName>
    </recommendedName>
</protein>
<feature type="transmembrane region" description="Helical" evidence="3">
    <location>
        <begin position="32"/>
        <end position="54"/>
    </location>
</feature>
<dbReference type="PROSITE" id="PS00383">
    <property type="entry name" value="TYR_PHOSPHATASE_1"/>
    <property type="match status" value="1"/>
</dbReference>
<dbReference type="PANTHER" id="PTHR47216">
    <property type="match status" value="1"/>
</dbReference>
<dbReference type="Pfam" id="PF00782">
    <property type="entry name" value="DSPc"/>
    <property type="match status" value="1"/>
</dbReference>
<evidence type="ECO:0000313" key="5">
    <source>
        <dbReference type="EMBL" id="KAJ3703576.1"/>
    </source>
</evidence>
<keyword evidence="6" id="KW-1185">Reference proteome</keyword>
<evidence type="ECO:0000259" key="4">
    <source>
        <dbReference type="PROSITE" id="PS50056"/>
    </source>
</evidence>
<dbReference type="InterPro" id="IPR000387">
    <property type="entry name" value="Tyr_Pase_dom"/>
</dbReference>
<evidence type="ECO:0000313" key="6">
    <source>
        <dbReference type="Proteomes" id="UP001210211"/>
    </source>
</evidence>
<dbReference type="AlphaFoldDB" id="A0AAD5ZT93"/>
<gene>
    <name evidence="5" type="ORF">LUZ61_007281</name>
</gene>
<reference evidence="5 6" key="1">
    <citation type="journal article" date="2022" name="Cell">
        <title>Repeat-based holocentromeres influence genome architecture and karyotype evolution.</title>
        <authorList>
            <person name="Hofstatter P.G."/>
            <person name="Thangavel G."/>
            <person name="Lux T."/>
            <person name="Neumann P."/>
            <person name="Vondrak T."/>
            <person name="Novak P."/>
            <person name="Zhang M."/>
            <person name="Costa L."/>
            <person name="Castellani M."/>
            <person name="Scott A."/>
            <person name="Toegelov H."/>
            <person name="Fuchs J."/>
            <person name="Mata-Sucre Y."/>
            <person name="Dias Y."/>
            <person name="Vanzela A.L.L."/>
            <person name="Huettel B."/>
            <person name="Almeida C.C.S."/>
            <person name="Simkova H."/>
            <person name="Souza G."/>
            <person name="Pedrosa-Harand A."/>
            <person name="Macas J."/>
            <person name="Mayer K.F.X."/>
            <person name="Houben A."/>
            <person name="Marques A."/>
        </authorList>
    </citation>
    <scope>NUCLEOTIDE SEQUENCE [LARGE SCALE GENOMIC DNA]</scope>
    <source>
        <strain evidence="5">RhyTen1mFocal</strain>
    </source>
</reference>
<organism evidence="5 6">
    <name type="scientific">Rhynchospora tenuis</name>
    <dbReference type="NCBI Taxonomy" id="198213"/>
    <lineage>
        <taxon>Eukaryota</taxon>
        <taxon>Viridiplantae</taxon>
        <taxon>Streptophyta</taxon>
        <taxon>Embryophyta</taxon>
        <taxon>Tracheophyta</taxon>
        <taxon>Spermatophyta</taxon>
        <taxon>Magnoliopsida</taxon>
        <taxon>Liliopsida</taxon>
        <taxon>Poales</taxon>
        <taxon>Cyperaceae</taxon>
        <taxon>Cyperoideae</taxon>
        <taxon>Rhynchosporeae</taxon>
        <taxon>Rhynchospora</taxon>
    </lineage>
</organism>
<keyword evidence="2" id="KW-0904">Protein phosphatase</keyword>
<dbReference type="InterPro" id="IPR000340">
    <property type="entry name" value="Dual-sp_phosphatase_cat-dom"/>
</dbReference>
<dbReference type="SUPFAM" id="SSF52799">
    <property type="entry name" value="(Phosphotyrosine protein) phosphatases II"/>
    <property type="match status" value="1"/>
</dbReference>
<dbReference type="SMART" id="SM00195">
    <property type="entry name" value="DSPc"/>
    <property type="match status" value="1"/>
</dbReference>
<feature type="domain" description="Tyrosine specific protein phosphatases" evidence="4">
    <location>
        <begin position="172"/>
        <end position="225"/>
    </location>
</feature>
<comment type="caution">
    <text evidence="5">The sequence shown here is derived from an EMBL/GenBank/DDBJ whole genome shotgun (WGS) entry which is preliminary data.</text>
</comment>
<dbReference type="PROSITE" id="PS50056">
    <property type="entry name" value="TYR_PHOSPHATASE_2"/>
    <property type="match status" value="1"/>
</dbReference>
<evidence type="ECO:0000256" key="1">
    <source>
        <dbReference type="ARBA" id="ARBA00022801"/>
    </source>
</evidence>
<keyword evidence="3" id="KW-1133">Transmembrane helix</keyword>
<dbReference type="Proteomes" id="UP001210211">
    <property type="component" value="Unassembled WGS sequence"/>
</dbReference>
<dbReference type="PANTHER" id="PTHR47216:SF1">
    <property type="entry name" value="DUAL SPECIFICITY PHOSPHATASE, CATALYTIC DOMAIN CONTAINING PROTEIN, EXPRESSED"/>
    <property type="match status" value="1"/>
</dbReference>
<dbReference type="Gene3D" id="3.90.190.10">
    <property type="entry name" value="Protein tyrosine phosphatase superfamily"/>
    <property type="match status" value="1"/>
</dbReference>
<keyword evidence="3" id="KW-0472">Membrane</keyword>
<dbReference type="InterPro" id="IPR029021">
    <property type="entry name" value="Prot-tyrosine_phosphatase-like"/>
</dbReference>
<dbReference type="InterPro" id="IPR020422">
    <property type="entry name" value="TYR_PHOSPHATASE_DUAL_dom"/>
</dbReference>
<keyword evidence="1" id="KW-0378">Hydrolase</keyword>